<organism evidence="1 2">
    <name type="scientific">Rhodocytophaga rosea</name>
    <dbReference type="NCBI Taxonomy" id="2704465"/>
    <lineage>
        <taxon>Bacteria</taxon>
        <taxon>Pseudomonadati</taxon>
        <taxon>Bacteroidota</taxon>
        <taxon>Cytophagia</taxon>
        <taxon>Cytophagales</taxon>
        <taxon>Rhodocytophagaceae</taxon>
        <taxon>Rhodocytophaga</taxon>
    </lineage>
</organism>
<keyword evidence="2" id="KW-1185">Reference proteome</keyword>
<dbReference type="InterPro" id="IPR027417">
    <property type="entry name" value="P-loop_NTPase"/>
</dbReference>
<dbReference type="SUPFAM" id="SSF52540">
    <property type="entry name" value="P-loop containing nucleoside triphosphate hydrolases"/>
    <property type="match status" value="1"/>
</dbReference>
<evidence type="ECO:0000313" key="2">
    <source>
        <dbReference type="Proteomes" id="UP000480178"/>
    </source>
</evidence>
<dbReference type="AlphaFoldDB" id="A0A6C0GQX9"/>
<keyword evidence="1" id="KW-0808">Transferase</keyword>
<dbReference type="Gene3D" id="3.40.50.300">
    <property type="entry name" value="P-loop containing nucleotide triphosphate hydrolases"/>
    <property type="match status" value="1"/>
</dbReference>
<gene>
    <name evidence="1" type="ORF">GXP67_26660</name>
</gene>
<name>A0A6C0GQX9_9BACT</name>
<proteinExistence type="predicted"/>
<dbReference type="GO" id="GO:0016301">
    <property type="term" value="F:kinase activity"/>
    <property type="evidence" value="ECO:0007669"/>
    <property type="project" value="UniProtKB-KW"/>
</dbReference>
<reference evidence="1 2" key="1">
    <citation type="submission" date="2020-01" db="EMBL/GenBank/DDBJ databases">
        <authorList>
            <person name="Kim M.K."/>
        </authorList>
    </citation>
    <scope>NUCLEOTIDE SEQUENCE [LARGE SCALE GENOMIC DNA]</scope>
    <source>
        <strain evidence="1 2">172606-1</strain>
    </source>
</reference>
<keyword evidence="1" id="KW-0418">Kinase</keyword>
<dbReference type="InterPro" id="IPR031322">
    <property type="entry name" value="Shikimate/glucono_kinase"/>
</dbReference>
<protein>
    <submittedName>
        <fullName evidence="1">Shikimate kinase</fullName>
    </submittedName>
</protein>
<dbReference type="Proteomes" id="UP000480178">
    <property type="component" value="Chromosome"/>
</dbReference>
<sequence length="189" mass="21472">MRKEVILIGPMGVGKTTTALLLSEKLQIQSIGLDDIRWYYYYKQGYSIAHAKALRQEKGFRNGIYPYWKPFEASSVVAMLADFQDCVFHFGAGQSVYEDPALFAKVQDALNNCENVVLLIPSRDHAESLAYLVNRFKERGKTPDEDMVGLLKLFIEHPSNWTLAKHIVFTKDKSPSIVCDEVLSITQHL</sequence>
<dbReference type="EMBL" id="CP048222">
    <property type="protein sequence ID" value="QHT69972.1"/>
    <property type="molecule type" value="Genomic_DNA"/>
</dbReference>
<dbReference type="RefSeq" id="WP_162445955.1">
    <property type="nucleotide sequence ID" value="NZ_CP048222.1"/>
</dbReference>
<dbReference type="Pfam" id="PF01202">
    <property type="entry name" value="SKI"/>
    <property type="match status" value="1"/>
</dbReference>
<accession>A0A6C0GQX9</accession>
<evidence type="ECO:0000313" key="1">
    <source>
        <dbReference type="EMBL" id="QHT69972.1"/>
    </source>
</evidence>
<dbReference type="KEGG" id="rhoz:GXP67_26660"/>